<feature type="domain" description="CS" evidence="4">
    <location>
        <begin position="1"/>
        <end position="93"/>
    </location>
</feature>
<keyword evidence="2" id="KW-0963">Cytoplasm</keyword>
<reference evidence="6" key="1">
    <citation type="journal article" date="2013" name="Nature">
        <title>Pan genome of the phytoplankton Emiliania underpins its global distribution.</title>
        <authorList>
            <person name="Read B.A."/>
            <person name="Kegel J."/>
            <person name="Klute M.J."/>
            <person name="Kuo A."/>
            <person name="Lefebvre S.C."/>
            <person name="Maumus F."/>
            <person name="Mayer C."/>
            <person name="Miller J."/>
            <person name="Monier A."/>
            <person name="Salamov A."/>
            <person name="Young J."/>
            <person name="Aguilar M."/>
            <person name="Claverie J.M."/>
            <person name="Frickenhaus S."/>
            <person name="Gonzalez K."/>
            <person name="Herman E.K."/>
            <person name="Lin Y.C."/>
            <person name="Napier J."/>
            <person name="Ogata H."/>
            <person name="Sarno A.F."/>
            <person name="Shmutz J."/>
            <person name="Schroeder D."/>
            <person name="de Vargas C."/>
            <person name="Verret F."/>
            <person name="von Dassow P."/>
            <person name="Valentin K."/>
            <person name="Van de Peer Y."/>
            <person name="Wheeler G."/>
            <person name="Dacks J.B."/>
            <person name="Delwiche C.F."/>
            <person name="Dyhrman S.T."/>
            <person name="Glockner G."/>
            <person name="John U."/>
            <person name="Richards T."/>
            <person name="Worden A.Z."/>
            <person name="Zhang X."/>
            <person name="Grigoriev I.V."/>
            <person name="Allen A.E."/>
            <person name="Bidle K."/>
            <person name="Borodovsky M."/>
            <person name="Bowler C."/>
            <person name="Brownlee C."/>
            <person name="Cock J.M."/>
            <person name="Elias M."/>
            <person name="Gladyshev V.N."/>
            <person name="Groth M."/>
            <person name="Guda C."/>
            <person name="Hadaegh A."/>
            <person name="Iglesias-Rodriguez M.D."/>
            <person name="Jenkins J."/>
            <person name="Jones B.M."/>
            <person name="Lawson T."/>
            <person name="Leese F."/>
            <person name="Lindquist E."/>
            <person name="Lobanov A."/>
            <person name="Lomsadze A."/>
            <person name="Malik S.B."/>
            <person name="Marsh M.E."/>
            <person name="Mackinder L."/>
            <person name="Mock T."/>
            <person name="Mueller-Roeber B."/>
            <person name="Pagarete A."/>
            <person name="Parker M."/>
            <person name="Probert I."/>
            <person name="Quesneville H."/>
            <person name="Raines C."/>
            <person name="Rensing S.A."/>
            <person name="Riano-Pachon D.M."/>
            <person name="Richier S."/>
            <person name="Rokitta S."/>
            <person name="Shiraiwa Y."/>
            <person name="Soanes D.M."/>
            <person name="van der Giezen M."/>
            <person name="Wahlund T.M."/>
            <person name="Williams B."/>
            <person name="Wilson W."/>
            <person name="Wolfe G."/>
            <person name="Wurch L.L."/>
        </authorList>
    </citation>
    <scope>NUCLEOTIDE SEQUENCE</scope>
</reference>
<feature type="domain" description="CS" evidence="4">
    <location>
        <begin position="232"/>
        <end position="322"/>
    </location>
</feature>
<feature type="compositionally biased region" description="Pro residues" evidence="3">
    <location>
        <begin position="202"/>
        <end position="211"/>
    </location>
</feature>
<evidence type="ECO:0000313" key="5">
    <source>
        <dbReference type="EnsemblProtists" id="EOD41424"/>
    </source>
</evidence>
<protein>
    <recommendedName>
        <fullName evidence="4">CS domain-containing protein</fullName>
    </recommendedName>
</protein>
<dbReference type="PaxDb" id="2903-EOD41424"/>
<dbReference type="Proteomes" id="UP000013827">
    <property type="component" value="Unassembled WGS sequence"/>
</dbReference>
<comment type="subcellular location">
    <subcellularLocation>
        <location evidence="1">Cytoplasm</location>
    </subcellularLocation>
</comment>
<accession>A0A0D3L089</accession>
<dbReference type="InterPro" id="IPR007052">
    <property type="entry name" value="CS_dom"/>
</dbReference>
<dbReference type="RefSeq" id="XP_005793853.1">
    <property type="nucleotide sequence ID" value="XM_005793796.1"/>
</dbReference>
<keyword evidence="6" id="KW-1185">Reference proteome</keyword>
<dbReference type="GO" id="GO:0051082">
    <property type="term" value="F:unfolded protein binding"/>
    <property type="evidence" value="ECO:0007669"/>
    <property type="project" value="TreeGrafter"/>
</dbReference>
<dbReference type="SUPFAM" id="SSF49764">
    <property type="entry name" value="HSP20-like chaperones"/>
    <property type="match status" value="2"/>
</dbReference>
<organism evidence="5 6">
    <name type="scientific">Emiliania huxleyi (strain CCMP1516)</name>
    <dbReference type="NCBI Taxonomy" id="280463"/>
    <lineage>
        <taxon>Eukaryota</taxon>
        <taxon>Haptista</taxon>
        <taxon>Haptophyta</taxon>
        <taxon>Prymnesiophyceae</taxon>
        <taxon>Isochrysidales</taxon>
        <taxon>Noelaerhabdaceae</taxon>
        <taxon>Emiliania</taxon>
    </lineage>
</organism>
<evidence type="ECO:0000259" key="4">
    <source>
        <dbReference type="PROSITE" id="PS51203"/>
    </source>
</evidence>
<dbReference type="GO" id="GO:0006457">
    <property type="term" value="P:protein folding"/>
    <property type="evidence" value="ECO:0007669"/>
    <property type="project" value="TreeGrafter"/>
</dbReference>
<dbReference type="AlphaFoldDB" id="A0A0D3L089"/>
<name>A0A0D3L089_EMIH1</name>
<dbReference type="PROSITE" id="PS51203">
    <property type="entry name" value="CS"/>
    <property type="match status" value="2"/>
</dbReference>
<evidence type="ECO:0000256" key="2">
    <source>
        <dbReference type="ARBA" id="ARBA00022490"/>
    </source>
</evidence>
<proteinExistence type="predicted"/>
<dbReference type="GeneID" id="17286694"/>
<dbReference type="KEGG" id="ehx:EMIHUDRAFT_448792"/>
<evidence type="ECO:0000256" key="3">
    <source>
        <dbReference type="SAM" id="MobiDB-lite"/>
    </source>
</evidence>
<dbReference type="EnsemblProtists" id="EOD41424">
    <property type="protein sequence ID" value="EOD41424"/>
    <property type="gene ID" value="EMIHUDRAFT_448792"/>
</dbReference>
<dbReference type="HOGENOM" id="CLU_687792_0_0_1"/>
<dbReference type="PANTHER" id="PTHR12356:SF3">
    <property type="entry name" value="NUCLEAR MIGRATION PROTEIN NUDC"/>
    <property type="match status" value="1"/>
</dbReference>
<sequence length="401" mass="43703">MAYTWRQDNATATCGIVVPTGTAHSQLKVVLSRRRLTLELAGSGVLLRRRLFAPVVPRRTRAYTLYVPESGAESTELRLVLFKEKVAGWSSLFCGDGRRQHLQESLAGENAPVCALPEHDGAQADAVPDSSAGRGAFSAARARQAWRRQAVDGGTRVARVAPAESRLAESRLAESRLSGRAAVGGENGDGFSNGVAAAPITRKPPPQPSPGGAPGNGMLQRRDMLQRRAEPAAKPPSRGGGGGALIKEINLLVRIPPDMARRDIRVEIKPLLLRMVARGHVLLAGSLDKPVVAGEATWTYEPGEVHVMLPKETGGPVFSRLFPSEEKLSPALAIKQVCDDEPYQGRYMDLSPEARKIVDMHRNFNHARATGKGDWATELEEEMKMMRFSWGAENKDEWERE</sequence>
<dbReference type="PANTHER" id="PTHR12356">
    <property type="entry name" value="NUCLEAR MOVEMENT PROTEIN NUDC"/>
    <property type="match status" value="1"/>
</dbReference>
<dbReference type="GO" id="GO:0005737">
    <property type="term" value="C:cytoplasm"/>
    <property type="evidence" value="ECO:0007669"/>
    <property type="project" value="UniProtKB-SubCell"/>
</dbReference>
<evidence type="ECO:0000256" key="1">
    <source>
        <dbReference type="ARBA" id="ARBA00004496"/>
    </source>
</evidence>
<dbReference type="Gene3D" id="2.60.40.790">
    <property type="match status" value="2"/>
</dbReference>
<feature type="region of interest" description="Disordered" evidence="3">
    <location>
        <begin position="168"/>
        <end position="219"/>
    </location>
</feature>
<evidence type="ECO:0000313" key="6">
    <source>
        <dbReference type="Proteomes" id="UP000013827"/>
    </source>
</evidence>
<reference evidence="5" key="2">
    <citation type="submission" date="2024-10" db="UniProtKB">
        <authorList>
            <consortium name="EnsemblProtists"/>
        </authorList>
    </citation>
    <scope>IDENTIFICATION</scope>
</reference>
<dbReference type="InterPro" id="IPR037898">
    <property type="entry name" value="NudC_fam"/>
</dbReference>
<dbReference type="InterPro" id="IPR008978">
    <property type="entry name" value="HSP20-like_chaperone"/>
</dbReference>
<dbReference type="Pfam" id="PF04969">
    <property type="entry name" value="CS"/>
    <property type="match status" value="2"/>
</dbReference>